<reference evidence="1" key="1">
    <citation type="submission" date="2022-08" db="EMBL/GenBank/DDBJ databases">
        <authorList>
            <person name="Kallberg Y."/>
            <person name="Tangrot J."/>
            <person name="Rosling A."/>
        </authorList>
    </citation>
    <scope>NUCLEOTIDE SEQUENCE</scope>
    <source>
        <strain evidence="1">Wild A</strain>
    </source>
</reference>
<dbReference type="EMBL" id="CAMKVN010011067">
    <property type="protein sequence ID" value="CAI2194554.1"/>
    <property type="molecule type" value="Genomic_DNA"/>
</dbReference>
<proteinExistence type="predicted"/>
<evidence type="ECO:0000313" key="1">
    <source>
        <dbReference type="EMBL" id="CAI2194554.1"/>
    </source>
</evidence>
<comment type="caution">
    <text evidence="1">The sequence shown here is derived from an EMBL/GenBank/DDBJ whole genome shotgun (WGS) entry which is preliminary data.</text>
</comment>
<dbReference type="AlphaFoldDB" id="A0A9W4T6Y5"/>
<feature type="non-terminal residue" evidence="1">
    <location>
        <position position="46"/>
    </location>
</feature>
<accession>A0A9W4T6Y5</accession>
<name>A0A9W4T6Y5_9GLOM</name>
<gene>
    <name evidence="1" type="ORF">FWILDA_LOCUS16634</name>
</gene>
<protein>
    <submittedName>
        <fullName evidence="1">9935_t:CDS:1</fullName>
    </submittedName>
</protein>
<dbReference type="Proteomes" id="UP001153678">
    <property type="component" value="Unassembled WGS sequence"/>
</dbReference>
<keyword evidence="2" id="KW-1185">Reference proteome</keyword>
<sequence>WEYKVSVSSHVKNEVLSVAEFKKVVVQDLVKAFVKANIPLEKINAL</sequence>
<organism evidence="1 2">
    <name type="scientific">Funneliformis geosporum</name>
    <dbReference type="NCBI Taxonomy" id="1117311"/>
    <lineage>
        <taxon>Eukaryota</taxon>
        <taxon>Fungi</taxon>
        <taxon>Fungi incertae sedis</taxon>
        <taxon>Mucoromycota</taxon>
        <taxon>Glomeromycotina</taxon>
        <taxon>Glomeromycetes</taxon>
        <taxon>Glomerales</taxon>
        <taxon>Glomeraceae</taxon>
        <taxon>Funneliformis</taxon>
    </lineage>
</organism>
<evidence type="ECO:0000313" key="2">
    <source>
        <dbReference type="Proteomes" id="UP001153678"/>
    </source>
</evidence>